<protein>
    <submittedName>
        <fullName evidence="1">Sucrase/ferredoxin-like-domain-containing protein</fullName>
    </submittedName>
</protein>
<dbReference type="SUPFAM" id="SSF52833">
    <property type="entry name" value="Thioredoxin-like"/>
    <property type="match status" value="1"/>
</dbReference>
<evidence type="ECO:0000313" key="2">
    <source>
        <dbReference type="Proteomes" id="UP001362999"/>
    </source>
</evidence>
<dbReference type="Proteomes" id="UP001362999">
    <property type="component" value="Unassembled WGS sequence"/>
</dbReference>
<evidence type="ECO:0000313" key="1">
    <source>
        <dbReference type="EMBL" id="KAK6992749.1"/>
    </source>
</evidence>
<keyword evidence="2" id="KW-1185">Reference proteome</keyword>
<dbReference type="Gene3D" id="3.40.30.10">
    <property type="entry name" value="Glutaredoxin"/>
    <property type="match status" value="1"/>
</dbReference>
<reference evidence="1 2" key="1">
    <citation type="journal article" date="2024" name="J Genomics">
        <title>Draft genome sequencing and assembly of Favolaschia claudopus CIRM-BRFM 2984 isolated from oak limbs.</title>
        <authorList>
            <person name="Navarro D."/>
            <person name="Drula E."/>
            <person name="Chaduli D."/>
            <person name="Cazenave R."/>
            <person name="Ahrendt S."/>
            <person name="Wang J."/>
            <person name="Lipzen A."/>
            <person name="Daum C."/>
            <person name="Barry K."/>
            <person name="Grigoriev I.V."/>
            <person name="Favel A."/>
            <person name="Rosso M.N."/>
            <person name="Martin F."/>
        </authorList>
    </citation>
    <scope>NUCLEOTIDE SEQUENCE [LARGE SCALE GENOMIC DNA]</scope>
    <source>
        <strain evidence="1 2">CIRM-BRFM 2984</strain>
    </source>
</reference>
<sequence length="348" mass="38525">MSSLRRLRAWVFNHELDPTKIRDQLSASAVPVSSADCRTCSDPCDDGHGEYPARFKVDTETQMLGTVSPYRRQVLISTGTTDWDLEITWTSGSLASHISKAYRRTTNALSTAVSNLPHISGVFGGSESSWISILNASHKTISEDPNLETVLIFPDFMVVTDVPSTREGGKLLWEAALDPQISRVLGSPGTKLQTWVLPYSCVITFCSHRRRDGRCGISAPKLEHAFMRALQQRGWTVDTHLEHIIDPPLENLSGLIEDKEKHVLQSLKDLRNEKKALILFNSHMGGHQYSGNCIIYTPNGASVWYGRVTPHEVDAVVENTIEGGLILPALLRGGQNISKPGCSTLHEW</sequence>
<dbReference type="CDD" id="cd03062">
    <property type="entry name" value="TRX_Fd_Sucrase"/>
    <property type="match status" value="1"/>
</dbReference>
<dbReference type="AlphaFoldDB" id="A0AAV9ZUT2"/>
<dbReference type="PANTHER" id="PTHR31902:SF14">
    <property type="entry name" value="ACTIN PATCHES DISTAL PROTEIN 1"/>
    <property type="match status" value="1"/>
</dbReference>
<dbReference type="InterPro" id="IPR036249">
    <property type="entry name" value="Thioredoxin-like_sf"/>
</dbReference>
<name>A0AAV9ZUT2_9AGAR</name>
<proteinExistence type="predicted"/>
<gene>
    <name evidence="1" type="ORF">R3P38DRAFT_3429389</name>
</gene>
<dbReference type="InterPro" id="IPR009737">
    <property type="entry name" value="Aim32/Apd1-like"/>
</dbReference>
<dbReference type="Pfam" id="PF06999">
    <property type="entry name" value="Suc_Fer-like"/>
    <property type="match status" value="1"/>
</dbReference>
<accession>A0AAV9ZUT2</accession>
<organism evidence="1 2">
    <name type="scientific">Favolaschia claudopus</name>
    <dbReference type="NCBI Taxonomy" id="2862362"/>
    <lineage>
        <taxon>Eukaryota</taxon>
        <taxon>Fungi</taxon>
        <taxon>Dikarya</taxon>
        <taxon>Basidiomycota</taxon>
        <taxon>Agaricomycotina</taxon>
        <taxon>Agaricomycetes</taxon>
        <taxon>Agaricomycetidae</taxon>
        <taxon>Agaricales</taxon>
        <taxon>Marasmiineae</taxon>
        <taxon>Mycenaceae</taxon>
        <taxon>Favolaschia</taxon>
    </lineage>
</organism>
<comment type="caution">
    <text evidence="1">The sequence shown here is derived from an EMBL/GenBank/DDBJ whole genome shotgun (WGS) entry which is preliminary data.</text>
</comment>
<dbReference type="EMBL" id="JAWWNJ010000107">
    <property type="protein sequence ID" value="KAK6992749.1"/>
    <property type="molecule type" value="Genomic_DNA"/>
</dbReference>
<dbReference type="PANTHER" id="PTHR31902">
    <property type="entry name" value="ACTIN PATCHES DISTAL PROTEIN 1"/>
    <property type="match status" value="1"/>
</dbReference>